<organism evidence="2 3">
    <name type="scientific">Plasmodium falciparum (isolate Dd2)</name>
    <dbReference type="NCBI Taxonomy" id="57267"/>
    <lineage>
        <taxon>Eukaryota</taxon>
        <taxon>Sar</taxon>
        <taxon>Alveolata</taxon>
        <taxon>Apicomplexa</taxon>
        <taxon>Aconoidasida</taxon>
        <taxon>Haemosporida</taxon>
        <taxon>Plasmodiidae</taxon>
        <taxon>Plasmodium</taxon>
        <taxon>Plasmodium (Laverania)</taxon>
    </lineage>
</organism>
<dbReference type="AlphaFoldDB" id="A0A0L7M1Y2"/>
<sequence length="317" mass="38028">MMTIKFYVAIVYTRINGEDRKDELKEYTEGMNRLVEQMYFYDNFNDEYKITKENKKETTESFDIIDTSLNIHVVDANEDNITDVNKDNQEIISKMELKIKELEKTIDEMKKKDKVDSSHHEKKKKTKKKKKTNNGRSSSFSDESSYNKEEEEGEEESNKKHSMLNKLKKDIEEMKKNMKREEENRRIQKRGIKKKMKEMKGDIKKEENDKIDDNVKSVQEDEKNKTKEKIENDEELDNEYAYKFNIDDIINTEQLNNIKNGILHNVYYYIYESYDQRDYDILENLAKKHEIKGRKISYNINLPKYNFNAKELQALGF</sequence>
<accession>A0A0L7M1Y2</accession>
<name>A0A0L7M1Y2_PLAF4</name>
<evidence type="ECO:0000256" key="1">
    <source>
        <dbReference type="SAM" id="MobiDB-lite"/>
    </source>
</evidence>
<feature type="compositionally biased region" description="Basic and acidic residues" evidence="1">
    <location>
        <begin position="109"/>
        <end position="119"/>
    </location>
</feature>
<protein>
    <submittedName>
        <fullName evidence="2">Uncharacterized protein</fullName>
    </submittedName>
</protein>
<dbReference type="Proteomes" id="UP000054282">
    <property type="component" value="Unassembled WGS sequence"/>
</dbReference>
<dbReference type="KEGG" id="pfd:PFDG_02243"/>
<gene>
    <name evidence="2" type="ORF">PFDG_02243</name>
</gene>
<reference evidence="3" key="2">
    <citation type="submission" date="2006-09" db="EMBL/GenBank/DDBJ databases">
        <title>The genome sequence of Plasmodium falciparum Dd2.</title>
        <authorList>
            <consortium name="The Broad Institute Genome Sequencing Platform"/>
            <person name="Birren B."/>
            <person name="Lander E."/>
            <person name="Galagan J."/>
            <person name="Nusbaum C."/>
            <person name="Devon K."/>
            <person name="Henn M."/>
            <person name="Jaffe D."/>
            <person name="Butler J."/>
            <person name="Alvarez P."/>
            <person name="Gnerre S."/>
            <person name="Grabherr M."/>
            <person name="Kleber M."/>
            <person name="Mauceli E."/>
            <person name="Brockman W."/>
            <person name="MacCallum I.A."/>
            <person name="Rounsley S."/>
            <person name="Young S."/>
            <person name="LaButti K."/>
            <person name="Pushparaj V."/>
            <person name="DeCaprio D."/>
            <person name="Crawford M."/>
            <person name="Koehrsen M."/>
            <person name="Engels R."/>
            <person name="Montgomery P."/>
            <person name="Pearson M."/>
            <person name="Howarth C."/>
            <person name="Larson L."/>
            <person name="Luoma S."/>
            <person name="White J."/>
            <person name="Kodira C."/>
            <person name="Zeng Q."/>
            <person name="O'Leary S."/>
            <person name="Yandava C."/>
            <person name="Alvarado L."/>
            <person name="Wirth D."/>
            <person name="Volkman S."/>
            <person name="Hartl D."/>
        </authorList>
    </citation>
    <scope>NUCLEOTIDE SEQUENCE [LARGE SCALE GENOMIC DNA]</scope>
</reference>
<evidence type="ECO:0000313" key="3">
    <source>
        <dbReference type="Proteomes" id="UP000054282"/>
    </source>
</evidence>
<feature type="region of interest" description="Disordered" evidence="1">
    <location>
        <begin position="109"/>
        <end position="163"/>
    </location>
</feature>
<evidence type="ECO:0000313" key="2">
    <source>
        <dbReference type="EMBL" id="KOB86575.1"/>
    </source>
</evidence>
<dbReference type="EMBL" id="DS016323">
    <property type="protein sequence ID" value="KOB86575.1"/>
    <property type="molecule type" value="Genomic_DNA"/>
</dbReference>
<proteinExistence type="predicted"/>
<feature type="compositionally biased region" description="Basic residues" evidence="1">
    <location>
        <begin position="120"/>
        <end position="133"/>
    </location>
</feature>
<reference evidence="3" key="1">
    <citation type="submission" date="2006-09" db="EMBL/GenBank/DDBJ databases">
        <title>Annotation of Plasmodium falciparum Dd2.</title>
        <authorList>
            <consortium name="The Broad Institute Genome Sequencing Platform"/>
            <person name="Volkman S.K."/>
            <person name="Neafsey D.E."/>
            <person name="Dash A.P."/>
            <person name="Chitnis C.E."/>
            <person name="Hartl D.L."/>
            <person name="Young S.K."/>
            <person name="Zeng Q."/>
            <person name="Koehrsen M."/>
            <person name="Alvarado L."/>
            <person name="Berlin A."/>
            <person name="Borenstein D."/>
            <person name="Chapman S.B."/>
            <person name="Chen Z."/>
            <person name="Engels R."/>
            <person name="Freedman E."/>
            <person name="Gellesch M."/>
            <person name="Goldberg J."/>
            <person name="Griggs A."/>
            <person name="Gujja S."/>
            <person name="Heilman E.R."/>
            <person name="Heiman D.I."/>
            <person name="Howarth C."/>
            <person name="Jen D."/>
            <person name="Larson L."/>
            <person name="Mehta T."/>
            <person name="Neiman D."/>
            <person name="Park D."/>
            <person name="Pearson M."/>
            <person name="Roberts A."/>
            <person name="Saif S."/>
            <person name="Shea T."/>
            <person name="Shenoy N."/>
            <person name="Sisk P."/>
            <person name="Stolte C."/>
            <person name="Sykes S."/>
            <person name="Walk T."/>
            <person name="White J."/>
            <person name="Yandava C."/>
            <person name="Haas B."/>
            <person name="Henn M.R."/>
            <person name="Nusbaum C."/>
            <person name="Birren B."/>
        </authorList>
    </citation>
    <scope>NUCLEOTIDE SEQUENCE [LARGE SCALE GENOMIC DNA]</scope>
</reference>